<keyword evidence="5" id="KW-1185">Reference proteome</keyword>
<dbReference type="Proteomes" id="UP001189429">
    <property type="component" value="Unassembled WGS sequence"/>
</dbReference>
<evidence type="ECO:0008006" key="6">
    <source>
        <dbReference type="Google" id="ProtNLM"/>
    </source>
</evidence>
<dbReference type="PANTHER" id="PTHR44019">
    <property type="entry name" value="WD REPEAT-CONTAINING PROTEIN 55"/>
    <property type="match status" value="1"/>
</dbReference>
<evidence type="ECO:0000256" key="1">
    <source>
        <dbReference type="ARBA" id="ARBA00022574"/>
    </source>
</evidence>
<name>A0ABN9QNT2_9DINO</name>
<comment type="caution">
    <text evidence="4">The sequence shown here is derived from an EMBL/GenBank/DDBJ whole genome shotgun (WGS) entry which is preliminary data.</text>
</comment>
<keyword evidence="1" id="KW-0853">WD repeat</keyword>
<gene>
    <name evidence="4" type="ORF">PCOR1329_LOCUS12780</name>
</gene>
<dbReference type="InterPro" id="IPR015943">
    <property type="entry name" value="WD40/YVTN_repeat-like_dom_sf"/>
</dbReference>
<dbReference type="SUPFAM" id="SSF101908">
    <property type="entry name" value="Putative isomerase YbhE"/>
    <property type="match status" value="1"/>
</dbReference>
<evidence type="ECO:0000313" key="5">
    <source>
        <dbReference type="Proteomes" id="UP001189429"/>
    </source>
</evidence>
<evidence type="ECO:0000256" key="3">
    <source>
        <dbReference type="SAM" id="MobiDB-lite"/>
    </source>
</evidence>
<proteinExistence type="predicted"/>
<feature type="region of interest" description="Disordered" evidence="3">
    <location>
        <begin position="169"/>
        <end position="221"/>
    </location>
</feature>
<sequence>MALGSDGNNLCATSGDGTLAVYDMRKSGEKGLVAMSDFQEDEYLSLAIVKHGTKVVCGSQTGALAIFTWGDFGDLKDRIKGHPMSVDAVVKLSEERILTGSSDGLIRVVSVHSRDHGSRVLSVLGEHGEGGYPLERLSLSADGTLVASASHGQPSVQIWPTDVALNTSGAQADGAAEGTPDSVDSDDSDEPRARRKKRRKGGAKGPVAESARKAGSFFSGL</sequence>
<reference evidence="4" key="1">
    <citation type="submission" date="2023-10" db="EMBL/GenBank/DDBJ databases">
        <authorList>
            <person name="Chen Y."/>
            <person name="Shah S."/>
            <person name="Dougan E. K."/>
            <person name="Thang M."/>
            <person name="Chan C."/>
        </authorList>
    </citation>
    <scope>NUCLEOTIDE SEQUENCE [LARGE SCALE GENOMIC DNA]</scope>
</reference>
<dbReference type="Gene3D" id="2.130.10.10">
    <property type="entry name" value="YVTN repeat-like/Quinoprotein amine dehydrogenase"/>
    <property type="match status" value="1"/>
</dbReference>
<evidence type="ECO:0000256" key="2">
    <source>
        <dbReference type="ARBA" id="ARBA00022737"/>
    </source>
</evidence>
<protein>
    <recommendedName>
        <fullName evidence="6">WD repeat-containing protein 55</fullName>
    </recommendedName>
</protein>
<dbReference type="EMBL" id="CAUYUJ010003755">
    <property type="protein sequence ID" value="CAK0806623.1"/>
    <property type="molecule type" value="Genomic_DNA"/>
</dbReference>
<keyword evidence="2" id="KW-0677">Repeat</keyword>
<dbReference type="InterPro" id="IPR050505">
    <property type="entry name" value="WDR55/POC1"/>
</dbReference>
<evidence type="ECO:0000313" key="4">
    <source>
        <dbReference type="EMBL" id="CAK0806623.1"/>
    </source>
</evidence>
<dbReference type="PANTHER" id="PTHR44019:SF20">
    <property type="entry name" value="WD REPEAT-CONTAINING PROTEIN 55"/>
    <property type="match status" value="1"/>
</dbReference>
<accession>A0ABN9QNT2</accession>
<organism evidence="4 5">
    <name type="scientific">Prorocentrum cordatum</name>
    <dbReference type="NCBI Taxonomy" id="2364126"/>
    <lineage>
        <taxon>Eukaryota</taxon>
        <taxon>Sar</taxon>
        <taxon>Alveolata</taxon>
        <taxon>Dinophyceae</taxon>
        <taxon>Prorocentrales</taxon>
        <taxon>Prorocentraceae</taxon>
        <taxon>Prorocentrum</taxon>
    </lineage>
</organism>
<feature type="compositionally biased region" description="Basic residues" evidence="3">
    <location>
        <begin position="193"/>
        <end position="202"/>
    </location>
</feature>